<dbReference type="OrthoDB" id="4217619at2759"/>
<evidence type="ECO:0000313" key="1">
    <source>
        <dbReference type="EMBL" id="KAG0649254.1"/>
    </source>
</evidence>
<proteinExistence type="predicted"/>
<keyword evidence="2" id="KW-1185">Reference proteome</keyword>
<protein>
    <submittedName>
        <fullName evidence="1">Uncharacterized protein</fullName>
    </submittedName>
</protein>
<gene>
    <name evidence="1" type="ORF">D0Z07_4266</name>
</gene>
<dbReference type="AlphaFoldDB" id="A0A9P6VK51"/>
<dbReference type="EMBL" id="VNKQ01000008">
    <property type="protein sequence ID" value="KAG0649254.1"/>
    <property type="molecule type" value="Genomic_DNA"/>
</dbReference>
<evidence type="ECO:0000313" key="2">
    <source>
        <dbReference type="Proteomes" id="UP000785200"/>
    </source>
</evidence>
<organism evidence="1 2">
    <name type="scientific">Hyphodiscus hymeniophilus</name>
    <dbReference type="NCBI Taxonomy" id="353542"/>
    <lineage>
        <taxon>Eukaryota</taxon>
        <taxon>Fungi</taxon>
        <taxon>Dikarya</taxon>
        <taxon>Ascomycota</taxon>
        <taxon>Pezizomycotina</taxon>
        <taxon>Leotiomycetes</taxon>
        <taxon>Helotiales</taxon>
        <taxon>Hyphodiscaceae</taxon>
        <taxon>Hyphodiscus</taxon>
    </lineage>
</organism>
<sequence length="207" mass="23911">MDPDMCAPFRGRRRRIQRLAVQVECRLWDAQRDLALMKVVAVETEEPKAWECQCFDLCHCRASAQREPHFFLGRDDLDSTSEKRTTYSLVEVSQGTFRGMVDGKDPQDSFGIGTLMHDARIFIPIWTRFEERRHVFPLKTCLHFSNDTQHYSRYISIGKNVDSKFSRSLWGPLWGSVNSNGGWNPSRTAQLMGRSEGDEAWSSCCCY</sequence>
<accession>A0A9P6VK51</accession>
<name>A0A9P6VK51_9HELO</name>
<reference evidence="1" key="1">
    <citation type="submission" date="2019-07" db="EMBL/GenBank/DDBJ databases">
        <title>Hyphodiscus hymeniophilus genome sequencing and assembly.</title>
        <authorList>
            <person name="Kramer G."/>
            <person name="Nodwell J."/>
        </authorList>
    </citation>
    <scope>NUCLEOTIDE SEQUENCE</scope>
    <source>
        <strain evidence="1">ATCC 34498</strain>
    </source>
</reference>
<dbReference type="Proteomes" id="UP000785200">
    <property type="component" value="Unassembled WGS sequence"/>
</dbReference>
<comment type="caution">
    <text evidence="1">The sequence shown here is derived from an EMBL/GenBank/DDBJ whole genome shotgun (WGS) entry which is preliminary data.</text>
</comment>